<evidence type="ECO:0000256" key="9">
    <source>
        <dbReference type="ARBA" id="ARBA00022837"/>
    </source>
</evidence>
<feature type="binding site" evidence="17">
    <location>
        <position position="74"/>
    </location>
    <ligand>
        <name>Ca(2+)</name>
        <dbReference type="ChEBI" id="CHEBI:29108"/>
        <label>1</label>
    </ligand>
</feature>
<dbReference type="InterPro" id="IPR019793">
    <property type="entry name" value="Peroxidases_heam-ligand_BS"/>
</dbReference>
<evidence type="ECO:0000256" key="4">
    <source>
        <dbReference type="ARBA" id="ARBA00012313"/>
    </source>
</evidence>
<evidence type="ECO:0000256" key="2">
    <source>
        <dbReference type="ARBA" id="ARBA00002322"/>
    </source>
</evidence>
<dbReference type="Gene3D" id="1.10.420.10">
    <property type="entry name" value="Peroxidase, domain 2"/>
    <property type="match status" value="1"/>
</dbReference>
<evidence type="ECO:0000256" key="7">
    <source>
        <dbReference type="ARBA" id="ARBA00022617"/>
    </source>
</evidence>
<evidence type="ECO:0000256" key="12">
    <source>
        <dbReference type="ARBA" id="ARBA00023157"/>
    </source>
</evidence>
<keyword evidence="12 19" id="KW-1015">Disulfide bond</keyword>
<dbReference type="InterPro" id="IPR010255">
    <property type="entry name" value="Haem_peroxidase_sf"/>
</dbReference>
<dbReference type="GO" id="GO:0005576">
    <property type="term" value="C:extracellular region"/>
    <property type="evidence" value="ECO:0007669"/>
    <property type="project" value="UniProtKB-SubCell"/>
</dbReference>
<dbReference type="PANTHER" id="PTHR31517">
    <property type="match status" value="1"/>
</dbReference>
<dbReference type="InterPro" id="IPR000823">
    <property type="entry name" value="Peroxidase_pln"/>
</dbReference>
<feature type="binding site" evidence="17">
    <location>
        <position position="81"/>
    </location>
    <ligand>
        <name>Ca(2+)</name>
        <dbReference type="ChEBI" id="CHEBI:29108"/>
        <label>1</label>
    </ligand>
</feature>
<comment type="cofactor">
    <cofactor evidence="17 20">
        <name>heme b</name>
        <dbReference type="ChEBI" id="CHEBI:60344"/>
    </cofactor>
    <text evidence="17 20">Binds 1 heme b (iron(II)-protoporphyrin IX) group per subunit.</text>
</comment>
<dbReference type="PROSITE" id="PS00435">
    <property type="entry name" value="PEROXIDASE_1"/>
    <property type="match status" value="1"/>
</dbReference>
<keyword evidence="9 17" id="KW-0106">Calcium</keyword>
<comment type="similarity">
    <text evidence="20">Belongs to the peroxidase family. Classical plant (class III) peroxidase subfamily.</text>
</comment>
<dbReference type="Proteomes" id="UP000195402">
    <property type="component" value="Unassembled WGS sequence"/>
</dbReference>
<feature type="binding site" evidence="17">
    <location>
        <position position="79"/>
    </location>
    <ligand>
        <name>Ca(2+)</name>
        <dbReference type="ChEBI" id="CHEBI:29108"/>
        <label>1</label>
    </ligand>
</feature>
<accession>A0A200PXG5</accession>
<dbReference type="InterPro" id="IPR033905">
    <property type="entry name" value="Secretory_peroxidase"/>
</dbReference>
<keyword evidence="13" id="KW-0325">Glycoprotein</keyword>
<comment type="caution">
    <text evidence="22">The sequence shown here is derived from an EMBL/GenBank/DDBJ whole genome shotgun (WGS) entry which is preliminary data.</text>
</comment>
<evidence type="ECO:0000313" key="22">
    <source>
        <dbReference type="EMBL" id="OVA02897.1"/>
    </source>
</evidence>
<dbReference type="GO" id="GO:0046872">
    <property type="term" value="F:metal ion binding"/>
    <property type="evidence" value="ECO:0007669"/>
    <property type="project" value="UniProtKB-UniRule"/>
</dbReference>
<dbReference type="FunFam" id="1.10.520.10:FF:000008">
    <property type="entry name" value="Peroxidase"/>
    <property type="match status" value="1"/>
</dbReference>
<feature type="binding site" evidence="17">
    <location>
        <position position="95"/>
    </location>
    <ligand>
        <name>Ca(2+)</name>
        <dbReference type="ChEBI" id="CHEBI:29108"/>
        <label>1</label>
    </ligand>
</feature>
<name>A0A200PXG5_MACCD</name>
<comment type="function">
    <text evidence="2">Removal of H(2)O(2), oxidation of toxic reductants, biosynthesis and degradation of lignin, suberization, auxin catabolism, response to environmental stresses such as wounding, pathogen attack and oxidative stress. These functions might be dependent on each isozyme/isoform in each plant tissue.</text>
</comment>
<sequence length="328" mass="36439">MGFIVLLGTLLLMINSVFLVNSSSSSSSGLSVNFYKRTCPNVEEKIWEVLVKKMKEHPTPNITIPGTLRLFFHDCFVEGCDGSVLITSTAENKTERDADINLSLAGDAFDIVVRAKKVLEESCPGVVSCSDILAILARDVVVWVQGPYWEVEKGRRDGLISIAENAQALMPPSDSNLTDLVRRFESQGLSTVDLITLSGAHTIGFTHCSEFALRINKSDPTLDPKLRKKVLGSCPFPKIDPEVAEALDQSSPMIFDNQFFKNIRQHKVLLTSDQVLVSGDASRRLVYRYAENQEVFFKEFVTAMIKLGRLGVKTGNKGEIRRDCTKFN</sequence>
<dbReference type="OrthoDB" id="1851042at2759"/>
<proteinExistence type="inferred from homology"/>
<feature type="binding site" description="axial binding residue" evidence="17">
    <location>
        <position position="201"/>
    </location>
    <ligand>
        <name>heme b</name>
        <dbReference type="ChEBI" id="CHEBI:60344"/>
    </ligand>
    <ligandPart>
        <name>Fe</name>
        <dbReference type="ChEBI" id="CHEBI:18248"/>
    </ligandPart>
</feature>
<feature type="domain" description="Plant heme peroxidase family profile" evidence="21">
    <location>
        <begin position="29"/>
        <end position="328"/>
    </location>
</feature>
<evidence type="ECO:0000256" key="15">
    <source>
        <dbReference type="PIRSR" id="PIRSR600823-1"/>
    </source>
</evidence>
<feature type="binding site" evidence="17">
    <location>
        <position position="83"/>
    </location>
    <ligand>
        <name>Ca(2+)</name>
        <dbReference type="ChEBI" id="CHEBI:29108"/>
        <label>1</label>
    </ligand>
</feature>
<dbReference type="STRING" id="56857.A0A200PXG5"/>
<keyword evidence="23" id="KW-1185">Reference proteome</keyword>
<dbReference type="FunFam" id="1.10.420.10:FF:000006">
    <property type="entry name" value="Peroxidase"/>
    <property type="match status" value="1"/>
</dbReference>
<dbReference type="InterPro" id="IPR002016">
    <property type="entry name" value="Haem_peroxidase"/>
</dbReference>
<keyword evidence="14 20" id="KW-0376">Hydrogen peroxide</keyword>
<dbReference type="PANTHER" id="PTHR31517:SF59">
    <property type="entry name" value="PEROXIDASE"/>
    <property type="match status" value="1"/>
</dbReference>
<evidence type="ECO:0000256" key="5">
    <source>
        <dbReference type="ARBA" id="ARBA00022525"/>
    </source>
</evidence>
<dbReference type="CDD" id="cd00693">
    <property type="entry name" value="secretory_peroxidase"/>
    <property type="match status" value="1"/>
</dbReference>
<feature type="binding site" evidence="16">
    <location>
        <position position="171"/>
    </location>
    <ligand>
        <name>substrate</name>
    </ligand>
</feature>
<feature type="binding site" evidence="17">
    <location>
        <position position="256"/>
    </location>
    <ligand>
        <name>Ca(2+)</name>
        <dbReference type="ChEBI" id="CHEBI:29108"/>
        <label>2</label>
    </ligand>
</feature>
<feature type="binding site" evidence="17">
    <location>
        <position position="248"/>
    </location>
    <ligand>
        <name>Ca(2+)</name>
        <dbReference type="ChEBI" id="CHEBI:29108"/>
        <label>2</label>
    </ligand>
</feature>
<dbReference type="InParanoid" id="A0A200PXG5"/>
<dbReference type="Gene3D" id="1.10.520.10">
    <property type="match status" value="1"/>
</dbReference>
<keyword evidence="10 20" id="KW-0560">Oxidoreductase</keyword>
<dbReference type="SUPFAM" id="SSF48113">
    <property type="entry name" value="Heme-dependent peroxidases"/>
    <property type="match status" value="1"/>
</dbReference>
<keyword evidence="6 20" id="KW-0575">Peroxidase</keyword>
<feature type="active site" description="Proton acceptor" evidence="15">
    <location>
        <position position="73"/>
    </location>
</feature>
<comment type="cofactor">
    <cofactor evidence="17 20">
        <name>Ca(2+)</name>
        <dbReference type="ChEBI" id="CHEBI:29108"/>
    </cofactor>
    <text evidence="17 20">Binds 2 calcium ions per subunit.</text>
</comment>
<feature type="site" description="Transition state stabilizer" evidence="18">
    <location>
        <position position="69"/>
    </location>
</feature>
<evidence type="ECO:0000256" key="17">
    <source>
        <dbReference type="PIRSR" id="PIRSR600823-3"/>
    </source>
</evidence>
<keyword evidence="11 17" id="KW-0408">Iron</keyword>
<comment type="similarity">
    <text evidence="3">Belongs to the peroxidase family. Ascorbate peroxidase subfamily.</text>
</comment>
<feature type="chain" id="PRO_5011822840" description="Peroxidase" evidence="20">
    <location>
        <begin position="20"/>
        <end position="328"/>
    </location>
</feature>
<feature type="binding site" evidence="17">
    <location>
        <position position="202"/>
    </location>
    <ligand>
        <name>Ca(2+)</name>
        <dbReference type="ChEBI" id="CHEBI:29108"/>
        <label>2</label>
    </ligand>
</feature>
<evidence type="ECO:0000256" key="14">
    <source>
        <dbReference type="ARBA" id="ARBA00023324"/>
    </source>
</evidence>
<evidence type="ECO:0000256" key="8">
    <source>
        <dbReference type="ARBA" id="ARBA00022723"/>
    </source>
</evidence>
<feature type="disulfide bond" evidence="19">
    <location>
        <begin position="208"/>
        <end position="234"/>
    </location>
</feature>
<keyword evidence="20" id="KW-0732">Signal</keyword>
<dbReference type="PROSITE" id="PS50873">
    <property type="entry name" value="PEROXIDASE_4"/>
    <property type="match status" value="1"/>
</dbReference>
<evidence type="ECO:0000256" key="6">
    <source>
        <dbReference type="ARBA" id="ARBA00022559"/>
    </source>
</evidence>
<evidence type="ECO:0000256" key="20">
    <source>
        <dbReference type="RuleBase" id="RU362060"/>
    </source>
</evidence>
<evidence type="ECO:0000256" key="19">
    <source>
        <dbReference type="PIRSR" id="PIRSR600823-5"/>
    </source>
</evidence>
<dbReference type="AlphaFoldDB" id="A0A200PXG5"/>
<dbReference type="GO" id="GO:0140825">
    <property type="term" value="F:lactoperoxidase activity"/>
    <property type="evidence" value="ECO:0007669"/>
    <property type="project" value="UniProtKB-EC"/>
</dbReference>
<dbReference type="PRINTS" id="PR00458">
    <property type="entry name" value="PEROXIDASE"/>
</dbReference>
<dbReference type="PRINTS" id="PR00461">
    <property type="entry name" value="PLPEROXIDASE"/>
</dbReference>
<dbReference type="Pfam" id="PF00141">
    <property type="entry name" value="peroxidase"/>
    <property type="match status" value="1"/>
</dbReference>
<comment type="subcellular location">
    <subcellularLocation>
        <location evidence="20">Secreted</location>
    </subcellularLocation>
</comment>
<reference evidence="22 23" key="1">
    <citation type="journal article" date="2017" name="Mol. Plant">
        <title>The Genome of Medicinal Plant Macleaya cordata Provides New Insights into Benzylisoquinoline Alkaloids Metabolism.</title>
        <authorList>
            <person name="Liu X."/>
            <person name="Liu Y."/>
            <person name="Huang P."/>
            <person name="Ma Y."/>
            <person name="Qing Z."/>
            <person name="Tang Q."/>
            <person name="Cao H."/>
            <person name="Cheng P."/>
            <person name="Zheng Y."/>
            <person name="Yuan Z."/>
            <person name="Zhou Y."/>
            <person name="Liu J."/>
            <person name="Tang Z."/>
            <person name="Zhuo Y."/>
            <person name="Zhang Y."/>
            <person name="Yu L."/>
            <person name="Huang J."/>
            <person name="Yang P."/>
            <person name="Peng Q."/>
            <person name="Zhang J."/>
            <person name="Jiang W."/>
            <person name="Zhang Z."/>
            <person name="Lin K."/>
            <person name="Ro D.K."/>
            <person name="Chen X."/>
            <person name="Xiong X."/>
            <person name="Shang Y."/>
            <person name="Huang S."/>
            <person name="Zeng J."/>
        </authorList>
    </citation>
    <scope>NUCLEOTIDE SEQUENCE [LARGE SCALE GENOMIC DNA]</scope>
    <source>
        <strain evidence="23">cv. BLH2017</strain>
        <tissue evidence="22">Root</tissue>
    </source>
</reference>
<comment type="catalytic activity">
    <reaction evidence="1 20">
        <text>2 a phenolic donor + H2O2 = 2 a phenolic radical donor + 2 H2O</text>
        <dbReference type="Rhea" id="RHEA:56136"/>
        <dbReference type="ChEBI" id="CHEBI:15377"/>
        <dbReference type="ChEBI" id="CHEBI:16240"/>
        <dbReference type="ChEBI" id="CHEBI:139520"/>
        <dbReference type="ChEBI" id="CHEBI:139521"/>
        <dbReference type="EC" id="1.11.1.7"/>
    </reaction>
</comment>
<feature type="disulfide bond" evidence="19">
    <location>
        <begin position="75"/>
        <end position="80"/>
    </location>
</feature>
<keyword evidence="5 20" id="KW-0964">Secreted</keyword>
<evidence type="ECO:0000256" key="18">
    <source>
        <dbReference type="PIRSR" id="PIRSR600823-4"/>
    </source>
</evidence>
<dbReference type="GO" id="GO:0042744">
    <property type="term" value="P:hydrogen peroxide catabolic process"/>
    <property type="evidence" value="ECO:0007669"/>
    <property type="project" value="UniProtKB-KW"/>
</dbReference>
<feature type="disulfide bond" evidence="19">
    <location>
        <begin position="129"/>
        <end position="324"/>
    </location>
</feature>
<protein>
    <recommendedName>
        <fullName evidence="4 20">Peroxidase</fullName>
        <ecNumber evidence="4 20">1.11.1.7</ecNumber>
    </recommendedName>
</protein>
<evidence type="ECO:0000256" key="16">
    <source>
        <dbReference type="PIRSR" id="PIRSR600823-2"/>
    </source>
</evidence>
<keyword evidence="8 17" id="KW-0479">Metal-binding</keyword>
<evidence type="ECO:0000256" key="10">
    <source>
        <dbReference type="ARBA" id="ARBA00023002"/>
    </source>
</evidence>
<dbReference type="OMA" id="QFANNQT"/>
<dbReference type="GO" id="GO:0006979">
    <property type="term" value="P:response to oxidative stress"/>
    <property type="evidence" value="ECO:0007669"/>
    <property type="project" value="UniProtKB-UniRule"/>
</dbReference>
<evidence type="ECO:0000256" key="13">
    <source>
        <dbReference type="ARBA" id="ARBA00023180"/>
    </source>
</evidence>
<gene>
    <name evidence="22" type="ORF">BVC80_9095g94</name>
</gene>
<dbReference type="GO" id="GO:0020037">
    <property type="term" value="F:heme binding"/>
    <property type="evidence" value="ECO:0007669"/>
    <property type="project" value="UniProtKB-UniRule"/>
</dbReference>
<evidence type="ECO:0000259" key="21">
    <source>
        <dbReference type="PROSITE" id="PS50873"/>
    </source>
</evidence>
<feature type="binding site" evidence="17">
    <location>
        <position position="77"/>
    </location>
    <ligand>
        <name>Ca(2+)</name>
        <dbReference type="ChEBI" id="CHEBI:29108"/>
        <label>1</label>
    </ligand>
</feature>
<evidence type="ECO:0000256" key="1">
    <source>
        <dbReference type="ARBA" id="ARBA00000189"/>
    </source>
</evidence>
<evidence type="ECO:0000313" key="23">
    <source>
        <dbReference type="Proteomes" id="UP000195402"/>
    </source>
</evidence>
<feature type="signal peptide" evidence="20">
    <location>
        <begin position="1"/>
        <end position="19"/>
    </location>
</feature>
<evidence type="ECO:0000256" key="3">
    <source>
        <dbReference type="ARBA" id="ARBA00006873"/>
    </source>
</evidence>
<organism evidence="22 23">
    <name type="scientific">Macleaya cordata</name>
    <name type="common">Five-seeded plume-poppy</name>
    <name type="synonym">Bocconia cordata</name>
    <dbReference type="NCBI Taxonomy" id="56857"/>
    <lineage>
        <taxon>Eukaryota</taxon>
        <taxon>Viridiplantae</taxon>
        <taxon>Streptophyta</taxon>
        <taxon>Embryophyta</taxon>
        <taxon>Tracheophyta</taxon>
        <taxon>Spermatophyta</taxon>
        <taxon>Magnoliopsida</taxon>
        <taxon>Ranunculales</taxon>
        <taxon>Papaveraceae</taxon>
        <taxon>Papaveroideae</taxon>
        <taxon>Macleaya</taxon>
    </lineage>
</organism>
<keyword evidence="7 20" id="KW-0349">Heme</keyword>
<evidence type="ECO:0000256" key="11">
    <source>
        <dbReference type="ARBA" id="ARBA00023004"/>
    </source>
</evidence>
<dbReference type="EC" id="1.11.1.7" evidence="4 20"/>
<dbReference type="EMBL" id="MVGT01003947">
    <property type="protein sequence ID" value="OVA02897.1"/>
    <property type="molecule type" value="Genomic_DNA"/>
</dbReference>
<feature type="disulfide bond" evidence="19">
    <location>
        <begin position="39"/>
        <end position="123"/>
    </location>
</feature>